<keyword evidence="3" id="KW-1185">Reference proteome</keyword>
<evidence type="ECO:0000313" key="2">
    <source>
        <dbReference type="EMBL" id="GJS50545.1"/>
    </source>
</evidence>
<protein>
    <submittedName>
        <fullName evidence="2">ALP1-like protein</fullName>
    </submittedName>
</protein>
<feature type="region of interest" description="Disordered" evidence="1">
    <location>
        <begin position="43"/>
        <end position="62"/>
    </location>
</feature>
<sequence length="446" mass="52387">MDPNYPVFANTLETYDAYFQDDRERYIRSYQEYEQYMALCEQEAGGSGSGTGSRSSPKKRAYIPRQRETAEERLIDDYFGDEEIDPKYTEENFRRRYRMSSTLLKKIVNDILSYDAQPLPDYFQFFREGYDCTGRKSIGPILKCTSAIRQLAYGTAADAFDEYLQIGERTQRRCLVEFTKCIHILYVEKYLRKPTLVDIENLYALHEEKHGLPGMLGSIDCMHWDWKNCPKALAAQFKRRDHKYPTIMLEAVADQRLWIWHAYFGVPGANNDLNVLYGSPLFDDELAGTAPECPFEVNGHIYNKGYYLADGIYPTWSVFVKTFSVAKTEKTLKFKRIQESSRKDIERAFGVLQGRWGIIRQPARAFEINALKRIMYCCVMLHNMILEDEDFVVNLRDVFVDPTPDIPQEWTERCDLHVRKHKELRDSKVHNDLRDDLVEHVWNRNY</sequence>
<comment type="caution">
    <text evidence="2">The sequence shown here is derived from an EMBL/GenBank/DDBJ whole genome shotgun (WGS) entry which is preliminary data.</text>
</comment>
<dbReference type="EMBL" id="BQNB010008524">
    <property type="protein sequence ID" value="GJS50545.1"/>
    <property type="molecule type" value="Genomic_DNA"/>
</dbReference>
<proteinExistence type="predicted"/>
<reference evidence="2" key="2">
    <citation type="submission" date="2022-01" db="EMBL/GenBank/DDBJ databases">
        <authorList>
            <person name="Yamashiro T."/>
            <person name="Shiraishi A."/>
            <person name="Satake H."/>
            <person name="Nakayama K."/>
        </authorList>
    </citation>
    <scope>NUCLEOTIDE SEQUENCE</scope>
</reference>
<organism evidence="2 3">
    <name type="scientific">Tanacetum coccineum</name>
    <dbReference type="NCBI Taxonomy" id="301880"/>
    <lineage>
        <taxon>Eukaryota</taxon>
        <taxon>Viridiplantae</taxon>
        <taxon>Streptophyta</taxon>
        <taxon>Embryophyta</taxon>
        <taxon>Tracheophyta</taxon>
        <taxon>Spermatophyta</taxon>
        <taxon>Magnoliopsida</taxon>
        <taxon>eudicotyledons</taxon>
        <taxon>Gunneridae</taxon>
        <taxon>Pentapetalae</taxon>
        <taxon>asterids</taxon>
        <taxon>campanulids</taxon>
        <taxon>Asterales</taxon>
        <taxon>Asteraceae</taxon>
        <taxon>Asteroideae</taxon>
        <taxon>Anthemideae</taxon>
        <taxon>Anthemidinae</taxon>
        <taxon>Tanacetum</taxon>
    </lineage>
</organism>
<accession>A0ABQ4WCI6</accession>
<evidence type="ECO:0000256" key="1">
    <source>
        <dbReference type="SAM" id="MobiDB-lite"/>
    </source>
</evidence>
<evidence type="ECO:0000313" key="3">
    <source>
        <dbReference type="Proteomes" id="UP001151760"/>
    </source>
</evidence>
<dbReference type="Proteomes" id="UP001151760">
    <property type="component" value="Unassembled WGS sequence"/>
</dbReference>
<name>A0ABQ4WCI6_9ASTR</name>
<dbReference type="Pfam" id="PF04827">
    <property type="entry name" value="Plant_tran"/>
    <property type="match status" value="1"/>
</dbReference>
<gene>
    <name evidence="2" type="ORF">Tco_0623907</name>
</gene>
<dbReference type="InterPro" id="IPR006912">
    <property type="entry name" value="Harbinger_derived_prot"/>
</dbReference>
<dbReference type="PANTHER" id="PTHR47150:SF5">
    <property type="entry name" value="OS07G0546750 PROTEIN"/>
    <property type="match status" value="1"/>
</dbReference>
<reference evidence="2" key="1">
    <citation type="journal article" date="2022" name="Int. J. Mol. Sci.">
        <title>Draft Genome of Tanacetum Coccineum: Genomic Comparison of Closely Related Tanacetum-Family Plants.</title>
        <authorList>
            <person name="Yamashiro T."/>
            <person name="Shiraishi A."/>
            <person name="Nakayama K."/>
            <person name="Satake H."/>
        </authorList>
    </citation>
    <scope>NUCLEOTIDE SEQUENCE</scope>
</reference>
<dbReference type="PANTHER" id="PTHR47150">
    <property type="entry name" value="OS12G0169200 PROTEIN"/>
    <property type="match status" value="1"/>
</dbReference>